<protein>
    <submittedName>
        <fullName evidence="6">Uncharacterized protein</fullName>
    </submittedName>
</protein>
<organism evidence="6 7">
    <name type="scientific">Taxus chinensis</name>
    <name type="common">Chinese yew</name>
    <name type="synonym">Taxus wallichiana var. chinensis</name>
    <dbReference type="NCBI Taxonomy" id="29808"/>
    <lineage>
        <taxon>Eukaryota</taxon>
        <taxon>Viridiplantae</taxon>
        <taxon>Streptophyta</taxon>
        <taxon>Embryophyta</taxon>
        <taxon>Tracheophyta</taxon>
        <taxon>Spermatophyta</taxon>
        <taxon>Pinopsida</taxon>
        <taxon>Pinidae</taxon>
        <taxon>Conifers II</taxon>
        <taxon>Cupressales</taxon>
        <taxon>Taxaceae</taxon>
        <taxon>Taxus</taxon>
    </lineage>
</organism>
<dbReference type="Gene3D" id="3.30.40.10">
    <property type="entry name" value="Zinc/RING finger domain, C3HC4 (zinc finger)"/>
    <property type="match status" value="1"/>
</dbReference>
<evidence type="ECO:0000256" key="2">
    <source>
        <dbReference type="ARBA" id="ARBA00022771"/>
    </source>
</evidence>
<evidence type="ECO:0000256" key="3">
    <source>
        <dbReference type="ARBA" id="ARBA00022833"/>
    </source>
</evidence>
<dbReference type="GO" id="GO:0061630">
    <property type="term" value="F:ubiquitin protein ligase activity"/>
    <property type="evidence" value="ECO:0007669"/>
    <property type="project" value="TreeGrafter"/>
</dbReference>
<dbReference type="PANTHER" id="PTHR46858:SF5">
    <property type="entry name" value="E3 UBIQUITIN-PROTEIN LIGASE APD1-RELATED"/>
    <property type="match status" value="1"/>
</dbReference>
<dbReference type="Proteomes" id="UP000824469">
    <property type="component" value="Unassembled WGS sequence"/>
</dbReference>
<keyword evidence="3" id="KW-0862">Zinc</keyword>
<sequence length="702" mass="79623">SLWMLLGLYGSEHLEMGLNYSRLLKANRLFVQDISVQNHELTPGPKLYVFRNPPKLDDDNEWSLVHDVTIPGFYHKEWAFWLNRKSKVKLDYNLQSASNLFLVIAQGKSNYNEWIQDTGNPDWCLLWKPVHGHGQITFETTKDDEYYIGIANLHEMSMQLVLKMDIKAKVYETDEADFWCPLDVKPCRVALPLKGSEVGVVTTPDKAQEGLDVWHVTVSYNTRWATYIVIYGALGLIMLSIYSCRGNSKKRSEIFPEVAPLNSQTAATYDGGNPAVGSVCSQDEWKPHCQHAHSSTIDSAAVEIPDENLCTICFEERKDSFFQPCGHCATCHSCGLRFNKTLNRLPVILRPSDVSCLIKYSDAFDKKDAYYLRDKNPTTLRQAFTMALQIENNIKEIGKPPKREGIKLINPEKPQSSKSMDLEEVVKTLARAVKEISYKLARVEKGIGQGSQGHHKATRVATVEEANEIEWCDRCFFPHAPCDEEKEVEEVDDDTDDDVCMVGCSTSSQQGVTLIELISAKTAAYFWDYIHRVLPLPPSHTFEIDMVQDFEFPSNDFEYLRALMIKKYDGGIPSEEDRQLLMNVVVGHEKEYNTRSKVVKGAGPQAKPKTPVLTNISKETPKKDTSGKSLVSPNRTGIPVHAQTMKNPLLSYEFLSLPQNVTLPKYVPYDIAQVLSQIKIFVPIVELLRIPEHKKRAFEYLD</sequence>
<dbReference type="EMBL" id="JAHRHJ020000001">
    <property type="protein sequence ID" value="KAH9330978.1"/>
    <property type="molecule type" value="Genomic_DNA"/>
</dbReference>
<dbReference type="PANTHER" id="PTHR46858">
    <property type="entry name" value="OS05G0521000 PROTEIN"/>
    <property type="match status" value="1"/>
</dbReference>
<dbReference type="InterPro" id="IPR032008">
    <property type="entry name" value="APD1-4_N"/>
</dbReference>
<comment type="caution">
    <text evidence="6">The sequence shown here is derived from an EMBL/GenBank/DDBJ whole genome shotgun (WGS) entry which is preliminary data.</text>
</comment>
<dbReference type="InterPro" id="IPR013083">
    <property type="entry name" value="Znf_RING/FYVE/PHD"/>
</dbReference>
<feature type="domain" description="E3 ubiquitin-protein ligase APD1-4 middle" evidence="5">
    <location>
        <begin position="136"/>
        <end position="240"/>
    </location>
</feature>
<keyword evidence="7" id="KW-1185">Reference proteome</keyword>
<evidence type="ECO:0000313" key="7">
    <source>
        <dbReference type="Proteomes" id="UP000824469"/>
    </source>
</evidence>
<dbReference type="AlphaFoldDB" id="A0AA38LMU2"/>
<dbReference type="Pfam" id="PF13920">
    <property type="entry name" value="zf-C3HC4_3"/>
    <property type="match status" value="1"/>
</dbReference>
<name>A0AA38LMU2_TAXCH</name>
<evidence type="ECO:0000256" key="1">
    <source>
        <dbReference type="ARBA" id="ARBA00022723"/>
    </source>
</evidence>
<proteinExistence type="predicted"/>
<keyword evidence="1" id="KW-0479">Metal-binding</keyword>
<dbReference type="GO" id="GO:0008270">
    <property type="term" value="F:zinc ion binding"/>
    <property type="evidence" value="ECO:0007669"/>
    <property type="project" value="UniProtKB-KW"/>
</dbReference>
<gene>
    <name evidence="6" type="ORF">KI387_003086</name>
</gene>
<dbReference type="Pfam" id="PF16041">
    <property type="entry name" value="APD1-4_M"/>
    <property type="match status" value="1"/>
</dbReference>
<feature type="non-terminal residue" evidence="6">
    <location>
        <position position="702"/>
    </location>
</feature>
<feature type="domain" description="E3 ubiquitin-protein ligase APD1-4 N-terminal" evidence="4">
    <location>
        <begin position="44"/>
        <end position="110"/>
    </location>
</feature>
<dbReference type="Pfam" id="PF16040">
    <property type="entry name" value="APD1-4_N"/>
    <property type="match status" value="1"/>
</dbReference>
<evidence type="ECO:0000259" key="4">
    <source>
        <dbReference type="Pfam" id="PF16040"/>
    </source>
</evidence>
<accession>A0AA38LMU2</accession>
<evidence type="ECO:0000259" key="5">
    <source>
        <dbReference type="Pfam" id="PF16041"/>
    </source>
</evidence>
<reference evidence="6 7" key="1">
    <citation type="journal article" date="2021" name="Nat. Plants">
        <title>The Taxus genome provides insights into paclitaxel biosynthesis.</title>
        <authorList>
            <person name="Xiong X."/>
            <person name="Gou J."/>
            <person name="Liao Q."/>
            <person name="Li Y."/>
            <person name="Zhou Q."/>
            <person name="Bi G."/>
            <person name="Li C."/>
            <person name="Du R."/>
            <person name="Wang X."/>
            <person name="Sun T."/>
            <person name="Guo L."/>
            <person name="Liang H."/>
            <person name="Lu P."/>
            <person name="Wu Y."/>
            <person name="Zhang Z."/>
            <person name="Ro D.K."/>
            <person name="Shang Y."/>
            <person name="Huang S."/>
            <person name="Yan J."/>
        </authorList>
    </citation>
    <scope>NUCLEOTIDE SEQUENCE [LARGE SCALE GENOMIC DNA]</scope>
    <source>
        <strain evidence="6">Ta-2019</strain>
    </source>
</reference>
<dbReference type="InterPro" id="IPR032010">
    <property type="entry name" value="APD1-4_M"/>
</dbReference>
<evidence type="ECO:0000313" key="6">
    <source>
        <dbReference type="EMBL" id="KAH9330978.1"/>
    </source>
</evidence>
<keyword evidence="2" id="KW-0863">Zinc-finger</keyword>
<dbReference type="GO" id="GO:0016567">
    <property type="term" value="P:protein ubiquitination"/>
    <property type="evidence" value="ECO:0007669"/>
    <property type="project" value="TreeGrafter"/>
</dbReference>